<dbReference type="AlphaFoldDB" id="A0AAD7GU80"/>
<dbReference type="Proteomes" id="UP001221757">
    <property type="component" value="Unassembled WGS sequence"/>
</dbReference>
<dbReference type="PANTHER" id="PTHR35192">
    <property type="entry name" value="PROTEIN, PUTATIVE-RELATED"/>
    <property type="match status" value="1"/>
</dbReference>
<dbReference type="PANTHER" id="PTHR35192:SF2">
    <property type="entry name" value="APPLE DOMAIN-CONTAINING PROTEIN"/>
    <property type="match status" value="1"/>
</dbReference>
<evidence type="ECO:0000313" key="3">
    <source>
        <dbReference type="Proteomes" id="UP001221757"/>
    </source>
</evidence>
<evidence type="ECO:0000259" key="1">
    <source>
        <dbReference type="Pfam" id="PF21671"/>
    </source>
</evidence>
<dbReference type="Pfam" id="PF21671">
    <property type="entry name" value="CPL1-like"/>
    <property type="match status" value="1"/>
</dbReference>
<sequence length="162" mass="17334">MSPFKIGQQGRNAQCARPPPHAHRACTNANPCQFVCDTGFVAQGGQCVCPAPKVICNNKCAPSRENPITTLEAAQITCGSKTVCGVAHPKTDNDFECLDVTSNFDSCGGCVYPHPFQSKATLPRGTDCARIPNARHVSCQNSKCVVQQCRKSYTLSPNGDEC</sequence>
<keyword evidence="3" id="KW-1185">Reference proteome</keyword>
<dbReference type="InterPro" id="IPR048661">
    <property type="entry name" value="CPL1-like"/>
</dbReference>
<reference evidence="2" key="1">
    <citation type="submission" date="2023-03" db="EMBL/GenBank/DDBJ databases">
        <title>Massive genome expansion in bonnet fungi (Mycena s.s.) driven by repeated elements and novel gene families across ecological guilds.</title>
        <authorList>
            <consortium name="Lawrence Berkeley National Laboratory"/>
            <person name="Harder C.B."/>
            <person name="Miyauchi S."/>
            <person name="Viragh M."/>
            <person name="Kuo A."/>
            <person name="Thoen E."/>
            <person name="Andreopoulos B."/>
            <person name="Lu D."/>
            <person name="Skrede I."/>
            <person name="Drula E."/>
            <person name="Henrissat B."/>
            <person name="Morin E."/>
            <person name="Kohler A."/>
            <person name="Barry K."/>
            <person name="LaButti K."/>
            <person name="Morin E."/>
            <person name="Salamov A."/>
            <person name="Lipzen A."/>
            <person name="Mereny Z."/>
            <person name="Hegedus B."/>
            <person name="Baldrian P."/>
            <person name="Stursova M."/>
            <person name="Weitz H."/>
            <person name="Taylor A."/>
            <person name="Grigoriev I.V."/>
            <person name="Nagy L.G."/>
            <person name="Martin F."/>
            <person name="Kauserud H."/>
        </authorList>
    </citation>
    <scope>NUCLEOTIDE SEQUENCE</scope>
    <source>
        <strain evidence="2">CBHHK067</strain>
    </source>
</reference>
<gene>
    <name evidence="2" type="ORF">B0H17DRAFT_920170</name>
</gene>
<evidence type="ECO:0000313" key="2">
    <source>
        <dbReference type="EMBL" id="KAJ7705416.1"/>
    </source>
</evidence>
<name>A0AAD7GU80_MYCRO</name>
<accession>A0AAD7GU80</accession>
<dbReference type="InterPro" id="IPR038955">
    <property type="entry name" value="PriA/CPL1_fungi"/>
</dbReference>
<protein>
    <recommendedName>
        <fullName evidence="1">Protein CPL1-like domain-containing protein</fullName>
    </recommendedName>
</protein>
<feature type="domain" description="Protein CPL1-like" evidence="1">
    <location>
        <begin position="95"/>
        <end position="162"/>
    </location>
</feature>
<feature type="non-terminal residue" evidence="2">
    <location>
        <position position="162"/>
    </location>
</feature>
<comment type="caution">
    <text evidence="2">The sequence shown here is derived from an EMBL/GenBank/DDBJ whole genome shotgun (WGS) entry which is preliminary data.</text>
</comment>
<organism evidence="2 3">
    <name type="scientific">Mycena rosella</name>
    <name type="common">Pink bonnet</name>
    <name type="synonym">Agaricus rosellus</name>
    <dbReference type="NCBI Taxonomy" id="1033263"/>
    <lineage>
        <taxon>Eukaryota</taxon>
        <taxon>Fungi</taxon>
        <taxon>Dikarya</taxon>
        <taxon>Basidiomycota</taxon>
        <taxon>Agaricomycotina</taxon>
        <taxon>Agaricomycetes</taxon>
        <taxon>Agaricomycetidae</taxon>
        <taxon>Agaricales</taxon>
        <taxon>Marasmiineae</taxon>
        <taxon>Mycenaceae</taxon>
        <taxon>Mycena</taxon>
    </lineage>
</organism>
<dbReference type="EMBL" id="JARKIE010000008">
    <property type="protein sequence ID" value="KAJ7705416.1"/>
    <property type="molecule type" value="Genomic_DNA"/>
</dbReference>
<proteinExistence type="predicted"/>